<dbReference type="PANTHER" id="PTHR31958">
    <property type="entry name" value="COILED-COIL DOMAIN-CONTAINING PROTEIN 127"/>
    <property type="match status" value="1"/>
</dbReference>
<proteinExistence type="predicted"/>
<evidence type="ECO:0000313" key="3">
    <source>
        <dbReference type="Proteomes" id="UP001152622"/>
    </source>
</evidence>
<protein>
    <recommendedName>
        <fullName evidence="4">Coiled-coil domain-containing protein 127</fullName>
    </recommendedName>
</protein>
<gene>
    <name evidence="2" type="ORF">SKAU_G00213700</name>
</gene>
<evidence type="ECO:0000313" key="2">
    <source>
        <dbReference type="EMBL" id="KAJ8353803.1"/>
    </source>
</evidence>
<dbReference type="EMBL" id="JAINUF010000007">
    <property type="protein sequence ID" value="KAJ8353803.1"/>
    <property type="molecule type" value="Genomic_DNA"/>
</dbReference>
<dbReference type="OrthoDB" id="10064762at2759"/>
<feature type="coiled-coil region" evidence="1">
    <location>
        <begin position="136"/>
        <end position="173"/>
    </location>
</feature>
<name>A0A9Q1F9U2_SYNKA</name>
<dbReference type="AlphaFoldDB" id="A0A9Q1F9U2"/>
<dbReference type="PANTHER" id="PTHR31958:SF2">
    <property type="entry name" value="COILED-COIL DOMAIN-CONTAINING PROTEIN 127"/>
    <property type="match status" value="1"/>
</dbReference>
<accession>A0A9Q1F9U2</accession>
<keyword evidence="1" id="KW-0175">Coiled coil</keyword>
<evidence type="ECO:0000256" key="1">
    <source>
        <dbReference type="SAM" id="Coils"/>
    </source>
</evidence>
<dbReference type="Proteomes" id="UP001152622">
    <property type="component" value="Chromosome 7"/>
</dbReference>
<dbReference type="InterPro" id="IPR034607">
    <property type="entry name" value="CCDC127"/>
</dbReference>
<comment type="caution">
    <text evidence="2">The sequence shown here is derived from an EMBL/GenBank/DDBJ whole genome shotgun (WGS) entry which is preliminary data.</text>
</comment>
<sequence>MGILRPLKLCHVNVTFTQVSRSCGGVTKVFGLLLSMNNLNDPGWNFRPDRRGDGDSNKWNYALLVPVLGLAAFRWIWTKESRREIGEVKAGYDRDLKAVSSDLEMKYREALTESRRAAVHVELELEKERQRVQGYRQAVLSQSQQLLDERKQLQREREALEEEKRQAAQHGDAGALLNDVLERESEWQVDAMAVLSEFETKLVERQSALCSVLLPRKWRLEMERNLLIQAAKEPLATELNIESDLKDIFRNDRHCADILSRDKGKNGSLMWLYLRFWQLQVTLQTHKRAQESLQKPNQK</sequence>
<reference evidence="2" key="1">
    <citation type="journal article" date="2023" name="Science">
        <title>Genome structures resolve the early diversification of teleost fishes.</title>
        <authorList>
            <person name="Parey E."/>
            <person name="Louis A."/>
            <person name="Montfort J."/>
            <person name="Bouchez O."/>
            <person name="Roques C."/>
            <person name="Iampietro C."/>
            <person name="Lluch J."/>
            <person name="Castinel A."/>
            <person name="Donnadieu C."/>
            <person name="Desvignes T."/>
            <person name="Floi Bucao C."/>
            <person name="Jouanno E."/>
            <person name="Wen M."/>
            <person name="Mejri S."/>
            <person name="Dirks R."/>
            <person name="Jansen H."/>
            <person name="Henkel C."/>
            <person name="Chen W.J."/>
            <person name="Zahm M."/>
            <person name="Cabau C."/>
            <person name="Klopp C."/>
            <person name="Thompson A.W."/>
            <person name="Robinson-Rechavi M."/>
            <person name="Braasch I."/>
            <person name="Lecointre G."/>
            <person name="Bobe J."/>
            <person name="Postlethwait J.H."/>
            <person name="Berthelot C."/>
            <person name="Roest Crollius H."/>
            <person name="Guiguen Y."/>
        </authorList>
    </citation>
    <scope>NUCLEOTIDE SEQUENCE</scope>
    <source>
        <strain evidence="2">WJC10195</strain>
    </source>
</reference>
<organism evidence="2 3">
    <name type="scientific">Synaphobranchus kaupii</name>
    <name type="common">Kaup's arrowtooth eel</name>
    <dbReference type="NCBI Taxonomy" id="118154"/>
    <lineage>
        <taxon>Eukaryota</taxon>
        <taxon>Metazoa</taxon>
        <taxon>Chordata</taxon>
        <taxon>Craniata</taxon>
        <taxon>Vertebrata</taxon>
        <taxon>Euteleostomi</taxon>
        <taxon>Actinopterygii</taxon>
        <taxon>Neopterygii</taxon>
        <taxon>Teleostei</taxon>
        <taxon>Anguilliformes</taxon>
        <taxon>Synaphobranchidae</taxon>
        <taxon>Synaphobranchus</taxon>
    </lineage>
</organism>
<keyword evidence="3" id="KW-1185">Reference proteome</keyword>
<evidence type="ECO:0008006" key="4">
    <source>
        <dbReference type="Google" id="ProtNLM"/>
    </source>
</evidence>